<proteinExistence type="predicted"/>
<dbReference type="InterPro" id="IPR050965">
    <property type="entry name" value="UPF0336/Enoyl-CoA_hydratase"/>
</dbReference>
<dbReference type="InterPro" id="IPR002539">
    <property type="entry name" value="MaoC-like_dom"/>
</dbReference>
<dbReference type="PANTHER" id="PTHR43437">
    <property type="entry name" value="HYDROXYACYL-THIOESTER DEHYDRATASE TYPE 2, MITOCHONDRIAL-RELATED"/>
    <property type="match status" value="1"/>
</dbReference>
<reference evidence="4" key="1">
    <citation type="submission" date="2016-11" db="EMBL/GenBank/DDBJ databases">
        <authorList>
            <person name="Varghese N."/>
            <person name="Submissions S."/>
        </authorList>
    </citation>
    <scope>NUCLEOTIDE SEQUENCE [LARGE SCALE GENOMIC DNA]</scope>
    <source>
        <strain evidence="4">CGMCC 1.10835</strain>
    </source>
</reference>
<evidence type="ECO:0000313" key="3">
    <source>
        <dbReference type="EMBL" id="SHK22659.1"/>
    </source>
</evidence>
<feature type="domain" description="MaoC-like" evidence="2">
    <location>
        <begin position="23"/>
        <end position="115"/>
    </location>
</feature>
<dbReference type="Proteomes" id="UP000184497">
    <property type="component" value="Unassembled WGS sequence"/>
</dbReference>
<dbReference type="FunFam" id="3.10.129.10:FF:000042">
    <property type="entry name" value="MaoC domain protein dehydratase"/>
    <property type="match status" value="1"/>
</dbReference>
<dbReference type="PANTHER" id="PTHR43437:SF3">
    <property type="entry name" value="HYDROXYACYL-THIOESTER DEHYDRATASE TYPE 2, MITOCHONDRIAL"/>
    <property type="match status" value="1"/>
</dbReference>
<dbReference type="SUPFAM" id="SSF54637">
    <property type="entry name" value="Thioesterase/thiol ester dehydrase-isomerase"/>
    <property type="match status" value="1"/>
</dbReference>
<sequence>MIDIKELNGYTFEELQLGMSAMHSLTITDTDLRLFSGVSGDTNPTHLNEEYAKSTLSTGCIVHGMLTASLLSTVIGTKLPGPGCLYVSQTLLFKAPVHVGDTVYAKATVIELIPEKRRAKLHTQCLVKDVVVLDGEAVVQLPKSQT</sequence>
<evidence type="ECO:0000313" key="4">
    <source>
        <dbReference type="Proteomes" id="UP000184497"/>
    </source>
</evidence>
<keyword evidence="1" id="KW-0456">Lyase</keyword>
<protein>
    <submittedName>
        <fullName evidence="3">3-hydroxybutyryl-CoA dehydratase</fullName>
    </submittedName>
</protein>
<keyword evidence="4" id="KW-1185">Reference proteome</keyword>
<dbReference type="GO" id="GO:0019171">
    <property type="term" value="F:(3R)-hydroxyacyl-[acyl-carrier-protein] dehydratase activity"/>
    <property type="evidence" value="ECO:0007669"/>
    <property type="project" value="TreeGrafter"/>
</dbReference>
<dbReference type="OrthoDB" id="9774179at2"/>
<dbReference type="EMBL" id="FRAQ01000001">
    <property type="protein sequence ID" value="SHK22659.1"/>
    <property type="molecule type" value="Genomic_DNA"/>
</dbReference>
<dbReference type="Gene3D" id="3.10.129.10">
    <property type="entry name" value="Hotdog Thioesterase"/>
    <property type="match status" value="1"/>
</dbReference>
<name>A0A1M6QQU5_9GAMM</name>
<dbReference type="AlphaFoldDB" id="A0A1M6QQU5"/>
<dbReference type="InterPro" id="IPR029069">
    <property type="entry name" value="HotDog_dom_sf"/>
</dbReference>
<dbReference type="GO" id="GO:0006633">
    <property type="term" value="P:fatty acid biosynthetic process"/>
    <property type="evidence" value="ECO:0007669"/>
    <property type="project" value="TreeGrafter"/>
</dbReference>
<accession>A0A1M6QQU5</accession>
<evidence type="ECO:0000259" key="2">
    <source>
        <dbReference type="Pfam" id="PF01575"/>
    </source>
</evidence>
<gene>
    <name evidence="3" type="ORF">SAMN05216369_1077</name>
</gene>
<dbReference type="CDD" id="cd03449">
    <property type="entry name" value="R_hydratase"/>
    <property type="match status" value="1"/>
</dbReference>
<dbReference type="Pfam" id="PF01575">
    <property type="entry name" value="MaoC_dehydratas"/>
    <property type="match status" value="1"/>
</dbReference>
<organism evidence="3 4">
    <name type="scientific">Marinobacter antarcticus</name>
    <dbReference type="NCBI Taxonomy" id="564117"/>
    <lineage>
        <taxon>Bacteria</taxon>
        <taxon>Pseudomonadati</taxon>
        <taxon>Pseudomonadota</taxon>
        <taxon>Gammaproteobacteria</taxon>
        <taxon>Pseudomonadales</taxon>
        <taxon>Marinobacteraceae</taxon>
        <taxon>Marinobacter</taxon>
    </lineage>
</organism>
<evidence type="ECO:0000256" key="1">
    <source>
        <dbReference type="ARBA" id="ARBA00023239"/>
    </source>
</evidence>
<dbReference type="STRING" id="564117.SAMN05216369_1077"/>
<dbReference type="RefSeq" id="WP_072796102.1">
    <property type="nucleotide sequence ID" value="NZ_FRAQ01000001.1"/>
</dbReference>